<dbReference type="Proteomes" id="UP001500266">
    <property type="component" value="Unassembled WGS sequence"/>
</dbReference>
<dbReference type="InterPro" id="IPR014284">
    <property type="entry name" value="RNA_pol_sigma-70_dom"/>
</dbReference>
<feature type="compositionally biased region" description="Low complexity" evidence="6">
    <location>
        <begin position="389"/>
        <end position="433"/>
    </location>
</feature>
<name>A0ABP7ZAT9_9ACTN</name>
<dbReference type="Pfam" id="PF04542">
    <property type="entry name" value="Sigma70_r2"/>
    <property type="match status" value="1"/>
</dbReference>
<dbReference type="InterPro" id="IPR013324">
    <property type="entry name" value="RNA_pol_sigma_r3/r4-like"/>
</dbReference>
<evidence type="ECO:0000259" key="7">
    <source>
        <dbReference type="Pfam" id="PF04542"/>
    </source>
</evidence>
<evidence type="ECO:0000313" key="8">
    <source>
        <dbReference type="EMBL" id="GAA4151727.1"/>
    </source>
</evidence>
<dbReference type="NCBIfam" id="TIGR02937">
    <property type="entry name" value="sigma70-ECF"/>
    <property type="match status" value="1"/>
</dbReference>
<proteinExistence type="inferred from homology"/>
<dbReference type="RefSeq" id="WP_345023968.1">
    <property type="nucleotide sequence ID" value="NZ_BAABDO010000096.1"/>
</dbReference>
<dbReference type="PANTHER" id="PTHR43133">
    <property type="entry name" value="RNA POLYMERASE ECF-TYPE SIGMA FACTO"/>
    <property type="match status" value="1"/>
</dbReference>
<dbReference type="InterPro" id="IPR039425">
    <property type="entry name" value="RNA_pol_sigma-70-like"/>
</dbReference>
<dbReference type="InterPro" id="IPR007627">
    <property type="entry name" value="RNA_pol_sigma70_r2"/>
</dbReference>
<reference evidence="9" key="1">
    <citation type="journal article" date="2019" name="Int. J. Syst. Evol. Microbiol.">
        <title>The Global Catalogue of Microorganisms (GCM) 10K type strain sequencing project: providing services to taxonomists for standard genome sequencing and annotation.</title>
        <authorList>
            <consortium name="The Broad Institute Genomics Platform"/>
            <consortium name="The Broad Institute Genome Sequencing Center for Infectious Disease"/>
            <person name="Wu L."/>
            <person name="Ma J."/>
        </authorList>
    </citation>
    <scope>NUCLEOTIDE SEQUENCE [LARGE SCALE GENOMIC DNA]</scope>
    <source>
        <strain evidence="9">JCM 17316</strain>
    </source>
</reference>
<evidence type="ECO:0000256" key="3">
    <source>
        <dbReference type="ARBA" id="ARBA00023082"/>
    </source>
</evidence>
<feature type="region of interest" description="Disordered" evidence="6">
    <location>
        <begin position="358"/>
        <end position="433"/>
    </location>
</feature>
<evidence type="ECO:0000256" key="1">
    <source>
        <dbReference type="ARBA" id="ARBA00010641"/>
    </source>
</evidence>
<comment type="similarity">
    <text evidence="1">Belongs to the sigma-70 factor family. ECF subfamily.</text>
</comment>
<feature type="region of interest" description="Disordered" evidence="6">
    <location>
        <begin position="21"/>
        <end position="43"/>
    </location>
</feature>
<gene>
    <name evidence="8" type="ORF">GCM10022416_49300</name>
</gene>
<feature type="compositionally biased region" description="Low complexity" evidence="6">
    <location>
        <begin position="365"/>
        <end position="382"/>
    </location>
</feature>
<sequence length="538" mass="55771">MSPWPSLDRGDDLRLARFLAADDGAPEDDTPGDGAADGPRPLDPIESLARVVDRYAARLYDYAHALVRDQETAARALHDVFLQAYAHAGVLREPVRFRSWLYALVRNECLRRRAQPDFPAERREAPEVEDVFLDAPERAQRFESRRLVHGALAGLRGAEREALDLQLRHGLEAAEVGAVLGMDARQAADLTGAARQRLDDALAAAVVAREGREACPQAAELTADADPERHPAPALARRLLKHISHCATCTELRYRRVSTVRLLQVLPVALLPSELPSRVMATATAPGSADALAAAAERAEPFDARGWPVPVARLRGLAAHGRGPVPGPLPVAAAAVGLLLIVTGAFILLPLESGQRTGAVPGSTRAAPDPSASGASAEPSAEPSDEPSSRSPSPEPSATPTTRSPGPSRSSASPTPRTSAGPSRRTPSPTRAAAGRLAVADCAIPAGQLSCPVPVRAMGGPVAWAVIGTSGGVSASGGGRLLGGGKASVTASRPSDCPPGTHSGSVRFAPSGTATVTWTCPEVPEDDSPAGGAPAVEG</sequence>
<keyword evidence="2" id="KW-0805">Transcription regulation</keyword>
<comment type="caution">
    <text evidence="8">The sequence shown here is derived from an EMBL/GenBank/DDBJ whole genome shotgun (WGS) entry which is preliminary data.</text>
</comment>
<keyword evidence="4" id="KW-0238">DNA-binding</keyword>
<protein>
    <recommendedName>
        <fullName evidence="7">RNA polymerase sigma-70 region 2 domain-containing protein</fullName>
    </recommendedName>
</protein>
<evidence type="ECO:0000256" key="6">
    <source>
        <dbReference type="SAM" id="MobiDB-lite"/>
    </source>
</evidence>
<dbReference type="PANTHER" id="PTHR43133:SF8">
    <property type="entry name" value="RNA POLYMERASE SIGMA FACTOR HI_1459-RELATED"/>
    <property type="match status" value="1"/>
</dbReference>
<accession>A0ABP7ZAT9</accession>
<dbReference type="EMBL" id="BAABDO010000096">
    <property type="protein sequence ID" value="GAA4151727.1"/>
    <property type="molecule type" value="Genomic_DNA"/>
</dbReference>
<dbReference type="Gene3D" id="1.10.1740.10">
    <property type="match status" value="1"/>
</dbReference>
<feature type="domain" description="RNA polymerase sigma-70 region 2" evidence="7">
    <location>
        <begin position="52"/>
        <end position="113"/>
    </location>
</feature>
<keyword evidence="5" id="KW-0804">Transcription</keyword>
<organism evidence="8 9">
    <name type="scientific">Actinomadura keratinilytica</name>
    <dbReference type="NCBI Taxonomy" id="547461"/>
    <lineage>
        <taxon>Bacteria</taxon>
        <taxon>Bacillati</taxon>
        <taxon>Actinomycetota</taxon>
        <taxon>Actinomycetes</taxon>
        <taxon>Streptosporangiales</taxon>
        <taxon>Thermomonosporaceae</taxon>
        <taxon>Actinomadura</taxon>
    </lineage>
</organism>
<feature type="region of interest" description="Disordered" evidence="6">
    <location>
        <begin position="484"/>
        <end position="538"/>
    </location>
</feature>
<dbReference type="SUPFAM" id="SSF88659">
    <property type="entry name" value="Sigma3 and sigma4 domains of RNA polymerase sigma factors"/>
    <property type="match status" value="1"/>
</dbReference>
<dbReference type="SUPFAM" id="SSF88946">
    <property type="entry name" value="Sigma2 domain of RNA polymerase sigma factors"/>
    <property type="match status" value="1"/>
</dbReference>
<evidence type="ECO:0000256" key="5">
    <source>
        <dbReference type="ARBA" id="ARBA00023163"/>
    </source>
</evidence>
<evidence type="ECO:0000256" key="4">
    <source>
        <dbReference type="ARBA" id="ARBA00023125"/>
    </source>
</evidence>
<keyword evidence="3" id="KW-0731">Sigma factor</keyword>
<keyword evidence="9" id="KW-1185">Reference proteome</keyword>
<evidence type="ECO:0000256" key="2">
    <source>
        <dbReference type="ARBA" id="ARBA00023015"/>
    </source>
</evidence>
<dbReference type="InterPro" id="IPR013325">
    <property type="entry name" value="RNA_pol_sigma_r2"/>
</dbReference>
<evidence type="ECO:0000313" key="9">
    <source>
        <dbReference type="Proteomes" id="UP001500266"/>
    </source>
</evidence>